<keyword evidence="2" id="KW-1185">Reference proteome</keyword>
<proteinExistence type="predicted"/>
<dbReference type="AlphaFoldDB" id="I4A6D7"/>
<dbReference type="OrthoDB" id="2664494at2"/>
<evidence type="ECO:0000313" key="2">
    <source>
        <dbReference type="Proteomes" id="UP000006053"/>
    </source>
</evidence>
<accession>I4A6D7</accession>
<dbReference type="EMBL" id="CP003348">
    <property type="protein sequence ID" value="AFL99521.1"/>
    <property type="molecule type" value="Genomic_DNA"/>
</dbReference>
<organism evidence="1 2">
    <name type="scientific">Desulfitobacterium dehalogenans (strain ATCC 51507 / DSM 9161 / JW/IU-DC1)</name>
    <dbReference type="NCBI Taxonomy" id="756499"/>
    <lineage>
        <taxon>Bacteria</taxon>
        <taxon>Bacillati</taxon>
        <taxon>Bacillota</taxon>
        <taxon>Clostridia</taxon>
        <taxon>Eubacteriales</taxon>
        <taxon>Desulfitobacteriaceae</taxon>
        <taxon>Desulfitobacterium</taxon>
    </lineage>
</organism>
<reference evidence="2" key="1">
    <citation type="submission" date="2012-06" db="EMBL/GenBank/DDBJ databases">
        <title>Complete sequence of Desulfitobacterium dehalogenans ATCC 51507.</title>
        <authorList>
            <person name="Lucas S."/>
            <person name="Han J."/>
            <person name="Lapidus A."/>
            <person name="Cheng J.-F."/>
            <person name="Goodwin L."/>
            <person name="Pitluck S."/>
            <person name="Peters L."/>
            <person name="Ovchinnikova G."/>
            <person name="Teshima H."/>
            <person name="Detter J.C."/>
            <person name="Han C."/>
            <person name="Tapia R."/>
            <person name="Land M."/>
            <person name="Hauser L."/>
            <person name="Kyrpides N."/>
            <person name="Ivanova N."/>
            <person name="Pagani I."/>
            <person name="Kruse T."/>
            <person name="de Vos W.M."/>
            <person name="Smidt H."/>
            <person name="Woyke T."/>
        </authorList>
    </citation>
    <scope>NUCLEOTIDE SEQUENCE [LARGE SCALE GENOMIC DNA]</scope>
    <source>
        <strain evidence="2">ATCC 51507 / DSM 9161 / JW/IU-DC1</strain>
    </source>
</reference>
<reference evidence="1 2" key="2">
    <citation type="journal article" date="2015" name="J. Bacteriol.">
        <title>Genomic, proteomic, and biochemical analysis of the organohalide respiratory pathway in Desulfitobacterium dehalogenans.</title>
        <authorList>
            <person name="Kruse T."/>
            <person name="van de Pas B.A."/>
            <person name="Atteia A."/>
            <person name="Krab K."/>
            <person name="Hagen W.R."/>
            <person name="Goodwin L."/>
            <person name="Chain P."/>
            <person name="Boeren S."/>
            <person name="Maphosa F."/>
            <person name="Schraa G."/>
            <person name="de Vos W.M."/>
            <person name="van der Oost J."/>
            <person name="Smidt H."/>
            <person name="Stams A.J."/>
        </authorList>
    </citation>
    <scope>NUCLEOTIDE SEQUENCE [LARGE SCALE GENOMIC DNA]</scope>
    <source>
        <strain evidence="2">ATCC 51507 / DSM 9161 / JW/IU-DC1</strain>
    </source>
</reference>
<evidence type="ECO:0000313" key="1">
    <source>
        <dbReference type="EMBL" id="AFL99521.1"/>
    </source>
</evidence>
<dbReference type="KEGG" id="ddh:Desde_1089"/>
<dbReference type="RefSeq" id="WP_014793013.1">
    <property type="nucleotide sequence ID" value="NC_018017.1"/>
</dbReference>
<dbReference type="STRING" id="756499.Desde_1089"/>
<dbReference type="Proteomes" id="UP000006053">
    <property type="component" value="Chromosome"/>
</dbReference>
<protein>
    <submittedName>
        <fullName evidence="1">Uncharacterized protein</fullName>
    </submittedName>
</protein>
<gene>
    <name evidence="1" type="ordered locus">Desde_1089</name>
</gene>
<dbReference type="HOGENOM" id="CLU_196664_3_0_9"/>
<sequence length="59" mass="6909">MAKKAEPAEKRYTKAQILQSRRYNARQRDVLDALLQDGVSYTKDEVKKIHSDFLKKEAK</sequence>
<name>I4A6D7_DESDJ</name>